<dbReference type="InterPro" id="IPR051681">
    <property type="entry name" value="Ser/Thr_Kinases-Pseudokinases"/>
</dbReference>
<protein>
    <submittedName>
        <fullName evidence="8">Receptor-interacting serine/threonine-protein kinase 3-like</fullName>
    </submittedName>
</protein>
<keyword evidence="8" id="KW-0418">Kinase</keyword>
<dbReference type="SMART" id="SM00220">
    <property type="entry name" value="S_TKc"/>
    <property type="match status" value="1"/>
</dbReference>
<keyword evidence="2 4" id="KW-0547">Nucleotide-binding</keyword>
<organism evidence="8 9">
    <name type="scientific">Xyrichtys novacula</name>
    <name type="common">Pearly razorfish</name>
    <name type="synonym">Hemipteronotus novacula</name>
    <dbReference type="NCBI Taxonomy" id="13765"/>
    <lineage>
        <taxon>Eukaryota</taxon>
        <taxon>Metazoa</taxon>
        <taxon>Chordata</taxon>
        <taxon>Craniata</taxon>
        <taxon>Vertebrata</taxon>
        <taxon>Euteleostomi</taxon>
        <taxon>Actinopterygii</taxon>
        <taxon>Neopterygii</taxon>
        <taxon>Teleostei</taxon>
        <taxon>Neoteleostei</taxon>
        <taxon>Acanthomorphata</taxon>
        <taxon>Eupercaria</taxon>
        <taxon>Labriformes</taxon>
        <taxon>Labridae</taxon>
        <taxon>Xyrichtys</taxon>
    </lineage>
</organism>
<sequence>MALLSHKTKPVGGENLENWEFVGKGGFGSVYKARHKDWGFDVAVKILRDDVSLPEESALFAEAGHMEKVSCEYVLRVYGIYQGLIQGLPRQGIVMEFMGKGSVQSLLRDLGGPPPQPLVSRLAHQVALGMNFLHSRKLLHCDLKPSNVLLSDDLNAKLADFGLCRVSASASDGNRETELIGYTFKFKPPEAFDTSYEPRRAFDSYRFPFKTPKLDCNSISYKKVSSMSLKCPIFSHLISYGILLWCIFTGKEPYPAAEYSLVALKVPIGDRPCLKDTDQKAELVDLMKKCWDGDPSNRPTFKECLGVTEKLFSMHRPGVPAAVYQVLTKLDPATSNQHQSINEVVGFSSQTPESHDSMDCRPMKTKSPSVQDPVPDEVSVYTITMSPEKKAKFVDDKRADLIQVISEVMAITEELGDMVHSETYALIKAKPTSMEKMRLLYSRTLRSGGIAVKAAFFDALKKHHPKTVEQLGRVFHLY</sequence>
<dbReference type="InterPro" id="IPR001245">
    <property type="entry name" value="Ser-Thr/Tyr_kinase_cat_dom"/>
</dbReference>
<feature type="region of interest" description="Disordered" evidence="6">
    <location>
        <begin position="348"/>
        <end position="373"/>
    </location>
</feature>
<feature type="binding site" evidence="4">
    <location>
        <position position="45"/>
    </location>
    <ligand>
        <name>ATP</name>
        <dbReference type="ChEBI" id="CHEBI:30616"/>
    </ligand>
</feature>
<dbReference type="AlphaFoldDB" id="A0AAV1F7G3"/>
<dbReference type="GO" id="GO:0043123">
    <property type="term" value="P:positive regulation of canonical NF-kappaB signal transduction"/>
    <property type="evidence" value="ECO:0007669"/>
    <property type="project" value="UniProtKB-ARBA"/>
</dbReference>
<dbReference type="PROSITE" id="PS50011">
    <property type="entry name" value="PROTEIN_KINASE_DOM"/>
    <property type="match status" value="1"/>
</dbReference>
<evidence type="ECO:0000313" key="9">
    <source>
        <dbReference type="Proteomes" id="UP001178508"/>
    </source>
</evidence>
<gene>
    <name evidence="8" type="ORF">XNOV1_A018642</name>
</gene>
<keyword evidence="8" id="KW-0675">Receptor</keyword>
<dbReference type="PANTHER" id="PTHR44329:SF297">
    <property type="entry name" value="RECEPTOR-INTERACTING SERINE_THREONINE-PROTEIN KINASE 3"/>
    <property type="match status" value="1"/>
</dbReference>
<keyword evidence="3 4" id="KW-0067">ATP-binding</keyword>
<feature type="domain" description="Protein kinase" evidence="7">
    <location>
        <begin position="16"/>
        <end position="312"/>
    </location>
</feature>
<evidence type="ECO:0000256" key="3">
    <source>
        <dbReference type="ARBA" id="ARBA00022840"/>
    </source>
</evidence>
<keyword evidence="8" id="KW-0808">Transferase</keyword>
<dbReference type="GO" id="GO:0031349">
    <property type="term" value="P:positive regulation of defense response"/>
    <property type="evidence" value="ECO:0007669"/>
    <property type="project" value="UniProtKB-ARBA"/>
</dbReference>
<dbReference type="PROSITE" id="PS00107">
    <property type="entry name" value="PROTEIN_KINASE_ATP"/>
    <property type="match status" value="1"/>
</dbReference>
<evidence type="ECO:0000256" key="2">
    <source>
        <dbReference type="ARBA" id="ARBA00022741"/>
    </source>
</evidence>
<proteinExistence type="inferred from homology"/>
<dbReference type="GO" id="GO:0004706">
    <property type="term" value="F:JUN kinase kinase kinase activity"/>
    <property type="evidence" value="ECO:0007669"/>
    <property type="project" value="TreeGrafter"/>
</dbReference>
<evidence type="ECO:0000313" key="8">
    <source>
        <dbReference type="EMBL" id="CAJ1056861.1"/>
    </source>
</evidence>
<dbReference type="PROSITE" id="PS00108">
    <property type="entry name" value="PROTEIN_KINASE_ST"/>
    <property type="match status" value="1"/>
</dbReference>
<evidence type="ECO:0000256" key="5">
    <source>
        <dbReference type="RuleBase" id="RU000304"/>
    </source>
</evidence>
<dbReference type="Pfam" id="PF07714">
    <property type="entry name" value="PK_Tyr_Ser-Thr"/>
    <property type="match status" value="2"/>
</dbReference>
<dbReference type="InterPro" id="IPR008271">
    <property type="entry name" value="Ser/Thr_kinase_AS"/>
</dbReference>
<dbReference type="InterPro" id="IPR011029">
    <property type="entry name" value="DEATH-like_dom_sf"/>
</dbReference>
<evidence type="ECO:0000259" key="7">
    <source>
        <dbReference type="PROSITE" id="PS50011"/>
    </source>
</evidence>
<dbReference type="InterPro" id="IPR000719">
    <property type="entry name" value="Prot_kinase_dom"/>
</dbReference>
<dbReference type="GO" id="GO:0005524">
    <property type="term" value="F:ATP binding"/>
    <property type="evidence" value="ECO:0007669"/>
    <property type="project" value="UniProtKB-UniRule"/>
</dbReference>
<dbReference type="InterPro" id="IPR011009">
    <property type="entry name" value="Kinase-like_dom_sf"/>
</dbReference>
<evidence type="ECO:0000256" key="4">
    <source>
        <dbReference type="PROSITE-ProRule" id="PRU10141"/>
    </source>
</evidence>
<accession>A0AAV1F7G3</accession>
<evidence type="ECO:0000256" key="6">
    <source>
        <dbReference type="SAM" id="MobiDB-lite"/>
    </source>
</evidence>
<feature type="compositionally biased region" description="Basic and acidic residues" evidence="6">
    <location>
        <begin position="353"/>
        <end position="362"/>
    </location>
</feature>
<keyword evidence="1 5" id="KW-0723">Serine/threonine-protein kinase</keyword>
<dbReference type="Gene3D" id="1.10.533.10">
    <property type="entry name" value="Death Domain, Fas"/>
    <property type="match status" value="1"/>
</dbReference>
<dbReference type="PANTHER" id="PTHR44329">
    <property type="entry name" value="SERINE/THREONINE-PROTEIN KINASE TNNI3K-RELATED"/>
    <property type="match status" value="1"/>
</dbReference>
<dbReference type="Gene3D" id="1.10.510.10">
    <property type="entry name" value="Transferase(Phosphotransferase) domain 1"/>
    <property type="match status" value="1"/>
</dbReference>
<dbReference type="SUPFAM" id="SSF56112">
    <property type="entry name" value="Protein kinase-like (PK-like)"/>
    <property type="match status" value="1"/>
</dbReference>
<dbReference type="EMBL" id="OY660868">
    <property type="protein sequence ID" value="CAJ1056861.1"/>
    <property type="molecule type" value="Genomic_DNA"/>
</dbReference>
<dbReference type="GO" id="GO:0009893">
    <property type="term" value="P:positive regulation of metabolic process"/>
    <property type="evidence" value="ECO:0007669"/>
    <property type="project" value="UniProtKB-ARBA"/>
</dbReference>
<name>A0AAV1F7G3_XYRNO</name>
<comment type="similarity">
    <text evidence="5">Belongs to the protein kinase superfamily.</text>
</comment>
<keyword evidence="9" id="KW-1185">Reference proteome</keyword>
<dbReference type="InterPro" id="IPR017441">
    <property type="entry name" value="Protein_kinase_ATP_BS"/>
</dbReference>
<evidence type="ECO:0000256" key="1">
    <source>
        <dbReference type="ARBA" id="ARBA00022527"/>
    </source>
</evidence>
<reference evidence="8" key="1">
    <citation type="submission" date="2023-08" db="EMBL/GenBank/DDBJ databases">
        <authorList>
            <person name="Alioto T."/>
            <person name="Alioto T."/>
            <person name="Gomez Garrido J."/>
        </authorList>
    </citation>
    <scope>NUCLEOTIDE SEQUENCE</scope>
</reference>
<dbReference type="Proteomes" id="UP001178508">
    <property type="component" value="Chromosome 5"/>
</dbReference>